<keyword evidence="1 2" id="KW-0238">DNA-binding</keyword>
<evidence type="ECO:0000256" key="2">
    <source>
        <dbReference type="PROSITE-ProRule" id="PRU00335"/>
    </source>
</evidence>
<dbReference type="InterPro" id="IPR009057">
    <property type="entry name" value="Homeodomain-like_sf"/>
</dbReference>
<feature type="domain" description="HTH tetR-type" evidence="3">
    <location>
        <begin position="25"/>
        <end position="85"/>
    </location>
</feature>
<evidence type="ECO:0000313" key="4">
    <source>
        <dbReference type="EMBL" id="GLR53188.1"/>
    </source>
</evidence>
<gene>
    <name evidence="4" type="ORF">GCM10007923_44030</name>
</gene>
<dbReference type="SUPFAM" id="SSF46689">
    <property type="entry name" value="Homeodomain-like"/>
    <property type="match status" value="1"/>
</dbReference>
<dbReference type="SUPFAM" id="SSF48498">
    <property type="entry name" value="Tetracyclin repressor-like, C-terminal domain"/>
    <property type="match status" value="1"/>
</dbReference>
<evidence type="ECO:0000259" key="3">
    <source>
        <dbReference type="PROSITE" id="PS50977"/>
    </source>
</evidence>
<keyword evidence="5" id="KW-1185">Reference proteome</keyword>
<proteinExistence type="predicted"/>
<accession>A0ABQ5ZK42</accession>
<dbReference type="PANTHER" id="PTHR30055">
    <property type="entry name" value="HTH-TYPE TRANSCRIPTIONAL REGULATOR RUTR"/>
    <property type="match status" value="1"/>
</dbReference>
<comment type="caution">
    <text evidence="4">The sequence shown here is derived from an EMBL/GenBank/DDBJ whole genome shotgun (WGS) entry which is preliminary data.</text>
</comment>
<dbReference type="EMBL" id="BSOP01000036">
    <property type="protein sequence ID" value="GLR53188.1"/>
    <property type="molecule type" value="Genomic_DNA"/>
</dbReference>
<dbReference type="InterPro" id="IPR036271">
    <property type="entry name" value="Tet_transcr_reg_TetR-rel_C_sf"/>
</dbReference>
<sequence length="204" mass="21917">MLEFVNTRWHFLTMTDSPTKKTKSDRTREAILEAARLLFAQKGYDGTTVRDIAAAAAIDPAMVIRYFGGKDALFARAADLDLRLPDLTALPRNAVGEALVRHFLTVWEGDGGTTALPIALRSAASNDLAAARLREIFATQVAPAIARLAGPDAPAVAGLVATQILGLAFTRYVLKLPPVVALPRERLVAEVGRSIQAYIDGARP</sequence>
<reference evidence="5" key="1">
    <citation type="journal article" date="2019" name="Int. J. Syst. Evol. Microbiol.">
        <title>The Global Catalogue of Microorganisms (GCM) 10K type strain sequencing project: providing services to taxonomists for standard genome sequencing and annotation.</title>
        <authorList>
            <consortium name="The Broad Institute Genomics Platform"/>
            <consortium name="The Broad Institute Genome Sequencing Center for Infectious Disease"/>
            <person name="Wu L."/>
            <person name="Ma J."/>
        </authorList>
    </citation>
    <scope>NUCLEOTIDE SEQUENCE [LARGE SCALE GENOMIC DNA]</scope>
    <source>
        <strain evidence="5">NBRC 102122</strain>
    </source>
</reference>
<evidence type="ECO:0000313" key="5">
    <source>
        <dbReference type="Proteomes" id="UP001156702"/>
    </source>
</evidence>
<dbReference type="Gene3D" id="1.10.10.60">
    <property type="entry name" value="Homeodomain-like"/>
    <property type="match status" value="1"/>
</dbReference>
<evidence type="ECO:0000256" key="1">
    <source>
        <dbReference type="ARBA" id="ARBA00023125"/>
    </source>
</evidence>
<dbReference type="PANTHER" id="PTHR30055:SF235">
    <property type="entry name" value="TRANSCRIPTIONAL REGULATORY PROTEIN"/>
    <property type="match status" value="1"/>
</dbReference>
<dbReference type="InterPro" id="IPR001647">
    <property type="entry name" value="HTH_TetR"/>
</dbReference>
<dbReference type="InterPro" id="IPR050109">
    <property type="entry name" value="HTH-type_TetR-like_transc_reg"/>
</dbReference>
<dbReference type="PRINTS" id="PR00455">
    <property type="entry name" value="HTHTETR"/>
</dbReference>
<dbReference type="PROSITE" id="PS50977">
    <property type="entry name" value="HTH_TETR_2"/>
    <property type="match status" value="1"/>
</dbReference>
<dbReference type="InterPro" id="IPR041678">
    <property type="entry name" value="TetR_C_16"/>
</dbReference>
<organism evidence="4 5">
    <name type="scientific">Shinella yambaruensis</name>
    <dbReference type="NCBI Taxonomy" id="415996"/>
    <lineage>
        <taxon>Bacteria</taxon>
        <taxon>Pseudomonadati</taxon>
        <taxon>Pseudomonadota</taxon>
        <taxon>Alphaproteobacteria</taxon>
        <taxon>Hyphomicrobiales</taxon>
        <taxon>Rhizobiaceae</taxon>
        <taxon>Shinella</taxon>
    </lineage>
</organism>
<protein>
    <submittedName>
        <fullName evidence="4">TetR family transcriptional regulator</fullName>
    </submittedName>
</protein>
<dbReference type="Pfam" id="PF00440">
    <property type="entry name" value="TetR_N"/>
    <property type="match status" value="1"/>
</dbReference>
<dbReference type="Proteomes" id="UP001156702">
    <property type="component" value="Unassembled WGS sequence"/>
</dbReference>
<dbReference type="Gene3D" id="1.10.357.10">
    <property type="entry name" value="Tetracycline Repressor, domain 2"/>
    <property type="match status" value="1"/>
</dbReference>
<name>A0ABQ5ZK42_9HYPH</name>
<feature type="DNA-binding region" description="H-T-H motif" evidence="2">
    <location>
        <begin position="48"/>
        <end position="67"/>
    </location>
</feature>
<dbReference type="Pfam" id="PF17920">
    <property type="entry name" value="TetR_C_16"/>
    <property type="match status" value="1"/>
</dbReference>